<organism evidence="1 2">
    <name type="scientific">Eumeta variegata</name>
    <name type="common">Bagworm moth</name>
    <name type="synonym">Eumeta japonica</name>
    <dbReference type="NCBI Taxonomy" id="151549"/>
    <lineage>
        <taxon>Eukaryota</taxon>
        <taxon>Metazoa</taxon>
        <taxon>Ecdysozoa</taxon>
        <taxon>Arthropoda</taxon>
        <taxon>Hexapoda</taxon>
        <taxon>Insecta</taxon>
        <taxon>Pterygota</taxon>
        <taxon>Neoptera</taxon>
        <taxon>Endopterygota</taxon>
        <taxon>Lepidoptera</taxon>
        <taxon>Glossata</taxon>
        <taxon>Ditrysia</taxon>
        <taxon>Tineoidea</taxon>
        <taxon>Psychidae</taxon>
        <taxon>Oiketicinae</taxon>
        <taxon>Eumeta</taxon>
    </lineage>
</organism>
<evidence type="ECO:0000313" key="2">
    <source>
        <dbReference type="Proteomes" id="UP000299102"/>
    </source>
</evidence>
<protein>
    <submittedName>
        <fullName evidence="1">Uncharacterized protein</fullName>
    </submittedName>
</protein>
<gene>
    <name evidence="1" type="ORF">EVAR_91460_1</name>
</gene>
<evidence type="ECO:0000313" key="1">
    <source>
        <dbReference type="EMBL" id="GBP56808.1"/>
    </source>
</evidence>
<proteinExistence type="predicted"/>
<sequence length="184" mass="19791">MHYNNYTVLSSVHMYECASVQRQRDNGDDDFEVDASPRSRSLLCCFEFWMKIISACIDLAKGDRDAILGVVRFAGGSINAVPFVAGGARPGPPFEVQSLFPIYVYQSRAISLNGLPGNEICMGTRSARARARAAVAPTQGAAARAARRPRPPPGIRAGPIAMDGLLIKNIIGQSLRTAARAITL</sequence>
<accession>A0A4C1WZ99</accession>
<reference evidence="1 2" key="1">
    <citation type="journal article" date="2019" name="Commun. Biol.">
        <title>The bagworm genome reveals a unique fibroin gene that provides high tensile strength.</title>
        <authorList>
            <person name="Kono N."/>
            <person name="Nakamura H."/>
            <person name="Ohtoshi R."/>
            <person name="Tomita M."/>
            <person name="Numata K."/>
            <person name="Arakawa K."/>
        </authorList>
    </citation>
    <scope>NUCLEOTIDE SEQUENCE [LARGE SCALE GENOMIC DNA]</scope>
</reference>
<dbReference type="AlphaFoldDB" id="A0A4C1WZ99"/>
<dbReference type="Proteomes" id="UP000299102">
    <property type="component" value="Unassembled WGS sequence"/>
</dbReference>
<dbReference type="EMBL" id="BGZK01000701">
    <property type="protein sequence ID" value="GBP56808.1"/>
    <property type="molecule type" value="Genomic_DNA"/>
</dbReference>
<name>A0A4C1WZ99_EUMVA</name>
<keyword evidence="2" id="KW-1185">Reference proteome</keyword>
<comment type="caution">
    <text evidence="1">The sequence shown here is derived from an EMBL/GenBank/DDBJ whole genome shotgun (WGS) entry which is preliminary data.</text>
</comment>